<gene>
    <name evidence="2" type="ORF">MPDQ_005520</name>
</gene>
<organism evidence="2 3">
    <name type="scientific">Monascus purpureus</name>
    <name type="common">Red mold</name>
    <name type="synonym">Monascus anka</name>
    <dbReference type="NCBI Taxonomy" id="5098"/>
    <lineage>
        <taxon>Eukaryota</taxon>
        <taxon>Fungi</taxon>
        <taxon>Dikarya</taxon>
        <taxon>Ascomycota</taxon>
        <taxon>Pezizomycotina</taxon>
        <taxon>Eurotiomycetes</taxon>
        <taxon>Eurotiomycetidae</taxon>
        <taxon>Eurotiales</taxon>
        <taxon>Aspergillaceae</taxon>
        <taxon>Monascus</taxon>
    </lineage>
</organism>
<proteinExistence type="predicted"/>
<accession>A0A507R6Q9</accession>
<reference evidence="2 3" key="1">
    <citation type="submission" date="2019-06" db="EMBL/GenBank/DDBJ databases">
        <title>Wine fermentation using esterase from Monascus purpureus.</title>
        <authorList>
            <person name="Geng C."/>
            <person name="Zhang Y."/>
        </authorList>
    </citation>
    <scope>NUCLEOTIDE SEQUENCE [LARGE SCALE GENOMIC DNA]</scope>
    <source>
        <strain evidence="2">HQ1</strain>
    </source>
</reference>
<evidence type="ECO:0000313" key="2">
    <source>
        <dbReference type="EMBL" id="TQB77037.1"/>
    </source>
</evidence>
<feature type="compositionally biased region" description="Basic and acidic residues" evidence="1">
    <location>
        <begin position="170"/>
        <end position="191"/>
    </location>
</feature>
<sequence length="234" mass="25915">MPNGDNDSISSNSNNFRGEQRSVNFPFAAPEINTPAPVLATGTSYYRSSSSNSNHPSVLLPFHNQNYHPPQFSYTNTTTLFPFSASDYTEHYYVPSVNGNERLAFARCPAQLVGPSERVENHNYLFLEQFRYAGVQQEYQPPYCNIDNVSRENLLGTGHIDVGTGLVEEEGQKDQKEQEGKEEKTEQKHECFAGPLIITTPTFSKTAPAILRADAPEFVPQSVIALSMSGSNNG</sequence>
<comment type="caution">
    <text evidence="2">The sequence shown here is derived from an EMBL/GenBank/DDBJ whole genome shotgun (WGS) entry which is preliminary data.</text>
</comment>
<name>A0A507R6Q9_MONPU</name>
<evidence type="ECO:0000256" key="1">
    <source>
        <dbReference type="SAM" id="MobiDB-lite"/>
    </source>
</evidence>
<feature type="region of interest" description="Disordered" evidence="1">
    <location>
        <begin position="165"/>
        <end position="191"/>
    </location>
</feature>
<protein>
    <submittedName>
        <fullName evidence="2">Uncharacterized protein</fullName>
    </submittedName>
</protein>
<dbReference type="EMBL" id="VIFY01000004">
    <property type="protein sequence ID" value="TQB77037.1"/>
    <property type="molecule type" value="Genomic_DNA"/>
</dbReference>
<keyword evidence="3" id="KW-1185">Reference proteome</keyword>
<evidence type="ECO:0000313" key="3">
    <source>
        <dbReference type="Proteomes" id="UP000319663"/>
    </source>
</evidence>
<dbReference type="Proteomes" id="UP000319663">
    <property type="component" value="Unassembled WGS sequence"/>
</dbReference>
<dbReference type="AlphaFoldDB" id="A0A507R6Q9"/>